<feature type="domain" description="Hexokinase C-terminal" evidence="14">
    <location>
        <begin position="226"/>
        <end position="463"/>
    </location>
</feature>
<dbReference type="GO" id="GO:0006006">
    <property type="term" value="P:glucose metabolic process"/>
    <property type="evidence" value="ECO:0007669"/>
    <property type="project" value="TreeGrafter"/>
</dbReference>
<reference evidence="16" key="1">
    <citation type="submission" date="2003-08" db="EMBL/GenBank/DDBJ databases">
        <authorList>
            <person name="Birren B."/>
            <person name="Nusbaum C."/>
            <person name="Abebe A."/>
            <person name="Abouelleil A."/>
            <person name="Adekoya E."/>
            <person name="Ait-zahra M."/>
            <person name="Allen N."/>
            <person name="Allen T."/>
            <person name="An P."/>
            <person name="Anderson M."/>
            <person name="Anderson S."/>
            <person name="Arachchi H."/>
            <person name="Armbruster J."/>
            <person name="Bachantsang P."/>
            <person name="Baldwin J."/>
            <person name="Barry A."/>
            <person name="Bayul T."/>
            <person name="Blitshsteyn B."/>
            <person name="Bloom T."/>
            <person name="Blye J."/>
            <person name="Boguslavskiy L."/>
            <person name="Borowsky M."/>
            <person name="Boukhgalter B."/>
            <person name="Brunache A."/>
            <person name="Butler J."/>
            <person name="Calixte N."/>
            <person name="Calvo S."/>
            <person name="Camarata J."/>
            <person name="Campo K."/>
            <person name="Chang J."/>
            <person name="Cheshatsang Y."/>
            <person name="Citroen M."/>
            <person name="Collymore A."/>
            <person name="Considine T."/>
            <person name="Cook A."/>
            <person name="Cooke P."/>
            <person name="Corum B."/>
            <person name="Cuomo C."/>
            <person name="David R."/>
            <person name="Dawoe T."/>
            <person name="Degray S."/>
            <person name="Dodge S."/>
            <person name="Dooley K."/>
            <person name="Dorje P."/>
            <person name="Dorjee K."/>
            <person name="Dorris L."/>
            <person name="Duffey N."/>
            <person name="Dupes A."/>
            <person name="Elkins T."/>
            <person name="Engels R."/>
            <person name="Erickson J."/>
            <person name="Farina A."/>
            <person name="Faro S."/>
            <person name="Ferreira P."/>
            <person name="Fischer H."/>
            <person name="Fitzgerald M."/>
            <person name="Foley K."/>
            <person name="Gage D."/>
            <person name="Galagan J."/>
            <person name="Gearin G."/>
            <person name="Gnerre S."/>
            <person name="Gnirke A."/>
            <person name="Goyette A."/>
            <person name="Graham J."/>
            <person name="Grandbois E."/>
            <person name="Gyaltsen K."/>
            <person name="Hafez N."/>
            <person name="Hagopian D."/>
            <person name="Hagos B."/>
            <person name="Hall J."/>
            <person name="Hatcher B."/>
            <person name="Heller A."/>
            <person name="Higgins H."/>
            <person name="Honan T."/>
            <person name="Horn A."/>
            <person name="Houde N."/>
            <person name="Hughes L."/>
            <person name="Hulme W."/>
            <person name="Husby E."/>
            <person name="Iliev I."/>
            <person name="Jaffe D."/>
            <person name="Jones C."/>
            <person name="Kamal M."/>
            <person name="Kamat A."/>
            <person name="Kamvysselis M."/>
            <person name="Karlsson E."/>
            <person name="Kells C."/>
            <person name="Kieu A."/>
            <person name="Kisner P."/>
            <person name="Kodira C."/>
            <person name="Kulbokas E."/>
            <person name="Labutti K."/>
            <person name="Lama D."/>
            <person name="Landers T."/>
            <person name="Leger J."/>
            <person name="Levine S."/>
            <person name="Lewis D."/>
            <person name="Lewis T."/>
            <person name="Lindblad-toh K."/>
            <person name="Liu X."/>
            <person name="Lokyitsang T."/>
            <person name="Lokyitsang Y."/>
            <person name="Lucien O."/>
            <person name="Lui A."/>
            <person name="Ma L.J."/>
            <person name="Mabbitt R."/>
            <person name="Macdonald J."/>
            <person name="Maclean C."/>
            <person name="Major J."/>
            <person name="Manning J."/>
            <person name="Marabella R."/>
            <person name="Maru K."/>
            <person name="Matthews C."/>
            <person name="Mauceli E."/>
            <person name="Mccarthy M."/>
            <person name="Mcdonough S."/>
            <person name="Mcghee T."/>
            <person name="Meldrim J."/>
            <person name="Meneus L."/>
            <person name="Mesirov J."/>
            <person name="Mihalev A."/>
            <person name="Mihova T."/>
            <person name="Mikkelsen T."/>
            <person name="Mlenga V."/>
            <person name="Moru K."/>
            <person name="Mozes J."/>
            <person name="Mulrain L."/>
            <person name="Munson G."/>
            <person name="Naylor J."/>
            <person name="Newes C."/>
            <person name="Nguyen C."/>
            <person name="Nguyen N."/>
            <person name="Nguyen T."/>
            <person name="Nicol R."/>
            <person name="Nielsen C."/>
            <person name="Nizzari M."/>
            <person name="Norbu C."/>
            <person name="Norbu N."/>
            <person name="O'donnell P."/>
            <person name="Okoawo O."/>
            <person name="O'leary S."/>
            <person name="Omotosho B."/>
            <person name="O'neill K."/>
            <person name="Osman S."/>
            <person name="Parker S."/>
            <person name="Perrin D."/>
            <person name="Phunkhang P."/>
            <person name="Piqani B."/>
            <person name="Purcell S."/>
            <person name="Rachupka T."/>
            <person name="Ramasamy U."/>
            <person name="Rameau R."/>
            <person name="Ray V."/>
            <person name="Raymond C."/>
            <person name="Retta R."/>
            <person name="Richardson S."/>
            <person name="Rise C."/>
            <person name="Rodriguez J."/>
            <person name="Rogers J."/>
            <person name="Rogov P."/>
            <person name="Rutman M."/>
            <person name="Schupbach R."/>
            <person name="Seaman C."/>
            <person name="Settipalli S."/>
            <person name="Sharpe T."/>
            <person name="Sheridan J."/>
            <person name="Sherpa N."/>
            <person name="Shi J."/>
            <person name="Smirnov S."/>
            <person name="Smith C."/>
            <person name="Sougnez C."/>
            <person name="Spencer B."/>
            <person name="Stalker J."/>
            <person name="Stange-thomann N."/>
            <person name="Stavropoulos S."/>
            <person name="Stetson K."/>
            <person name="Stone C."/>
            <person name="Stone S."/>
            <person name="Stubbs M."/>
            <person name="Talamas J."/>
            <person name="Tchuinga P."/>
            <person name="Tenzing P."/>
            <person name="Tesfaye S."/>
            <person name="Theodore J."/>
            <person name="Thoulutsang Y."/>
            <person name="Topham K."/>
            <person name="Towey S."/>
            <person name="Tsamla T."/>
            <person name="Tsomo N."/>
            <person name="Vallee D."/>
            <person name="Vassiliev H."/>
            <person name="Venkataraman V."/>
            <person name="Vinson J."/>
            <person name="Vo A."/>
            <person name="Wade C."/>
            <person name="Wang S."/>
            <person name="Wangchuk T."/>
            <person name="Wangdi T."/>
            <person name="Whittaker C."/>
            <person name="Wilkinson J."/>
            <person name="Wu Y."/>
            <person name="Wyman D."/>
            <person name="Yadav S."/>
            <person name="Yang S."/>
            <person name="Yang X."/>
            <person name="Yeager S."/>
            <person name="Yee E."/>
            <person name="Young G."/>
            <person name="Zainoun J."/>
            <person name="Zembeck L."/>
            <person name="Zimmer A."/>
            <person name="Zody M."/>
            <person name="Lander E."/>
        </authorList>
    </citation>
    <scope>NUCLEOTIDE SEQUENCE [LARGE SCALE GENOMIC DNA]</scope>
</reference>
<dbReference type="InterPro" id="IPR022672">
    <property type="entry name" value="Hexokinase_N"/>
</dbReference>
<reference evidence="15" key="3">
    <citation type="submission" date="2025-09" db="UniProtKB">
        <authorList>
            <consortium name="Ensembl"/>
        </authorList>
    </citation>
    <scope>IDENTIFICATION</scope>
</reference>
<dbReference type="HOGENOM" id="CLU_014393_5_3_1"/>
<comment type="similarity">
    <text evidence="3 12">Belongs to the hexokinase family.</text>
</comment>
<dbReference type="GO" id="GO:0005536">
    <property type="term" value="F:D-glucose binding"/>
    <property type="evidence" value="ECO:0007669"/>
    <property type="project" value="InterPro"/>
</dbReference>
<dbReference type="PROSITE" id="PS51748">
    <property type="entry name" value="HEXOKINASE_2"/>
    <property type="match status" value="1"/>
</dbReference>
<feature type="domain" description="Hexokinase N-terminal" evidence="13">
    <location>
        <begin position="19"/>
        <end position="219"/>
    </location>
</feature>
<evidence type="ECO:0000256" key="6">
    <source>
        <dbReference type="ARBA" id="ARBA00022777"/>
    </source>
</evidence>
<comment type="pathway">
    <text evidence="2">Carbohydrate metabolism; hexose metabolism.</text>
</comment>
<keyword evidence="8 12" id="KW-0324">Glycolysis</keyword>
<dbReference type="FunFam" id="3.30.420.40:FF:000095">
    <property type="entry name" value="Phosphotransferase"/>
    <property type="match status" value="1"/>
</dbReference>
<dbReference type="GO" id="GO:0006096">
    <property type="term" value="P:glycolytic process"/>
    <property type="evidence" value="ECO:0007669"/>
    <property type="project" value="UniProtKB-UniPathway"/>
</dbReference>
<dbReference type="GO" id="GO:0005524">
    <property type="term" value="F:ATP binding"/>
    <property type="evidence" value="ECO:0007669"/>
    <property type="project" value="UniProtKB-UniRule"/>
</dbReference>
<keyword evidence="7 12" id="KW-0067">ATP-binding</keyword>
<evidence type="ECO:0000256" key="5">
    <source>
        <dbReference type="ARBA" id="ARBA00022741"/>
    </source>
</evidence>
<evidence type="ECO:0000256" key="3">
    <source>
        <dbReference type="ARBA" id="ARBA00009225"/>
    </source>
</evidence>
<evidence type="ECO:0000256" key="2">
    <source>
        <dbReference type="ARBA" id="ARBA00005028"/>
    </source>
</evidence>
<comment type="pathway">
    <text evidence="1">Carbohydrate degradation; glycolysis; D-glyceraldehyde 3-phosphate and glycerone phosphate from D-glucose: step 1/4.</text>
</comment>
<keyword evidence="6 12" id="KW-0418">Kinase</keyword>
<dbReference type="Pfam" id="PF03727">
    <property type="entry name" value="Hexokinase_2"/>
    <property type="match status" value="1"/>
</dbReference>
<reference evidence="15" key="2">
    <citation type="submission" date="2025-08" db="UniProtKB">
        <authorList>
            <consortium name="Ensembl"/>
        </authorList>
    </citation>
    <scope>IDENTIFICATION</scope>
</reference>
<comment type="catalytic activity">
    <reaction evidence="10">
        <text>D-fructose + ATP = D-fructose 6-phosphate + ADP + H(+)</text>
        <dbReference type="Rhea" id="RHEA:16125"/>
        <dbReference type="ChEBI" id="CHEBI:15378"/>
        <dbReference type="ChEBI" id="CHEBI:30616"/>
        <dbReference type="ChEBI" id="CHEBI:37721"/>
        <dbReference type="ChEBI" id="CHEBI:61527"/>
        <dbReference type="ChEBI" id="CHEBI:456216"/>
        <dbReference type="EC" id="2.7.1.1"/>
    </reaction>
    <physiologicalReaction direction="left-to-right" evidence="10">
        <dbReference type="Rhea" id="RHEA:16126"/>
    </physiologicalReaction>
</comment>
<sequence length="472" mass="51433">MPCSSAIDISDAALDKKIKLTLDDLHLSNEQLTKIMKKMIKEMHKGLGKDTHDDATVKMIPSYVKSLPDGTERGSFLALDLGGTNFRVLLVKIKEGDKLDGKPKIEMDSQIYRMPEDVIVGEGEKLFDHIAMCMADFLKRLDLLDQRLPVGFTFSFPCQQDGLDQATLITWTKGFSAPGVVGKNIVKMLKDAIDRRGDMDVDIIAVVNDTVGTMTSCAFDDQECMVGLIVGTGSNACYMEKMSNIERVDSDKGEMCVNMEWGAFGDDGALSEYRNEYDAHVDENSLNCGKQLYEKMISGMYMGEIVRLVLVKLTDDGLLFGGKGSDALRTRGSFQTSYVSQIESAIPSGMTAVQNILATLDIGAMRHDCEIVIQVCRAVSRRAAHLCAAGIAAVARKIKASHPEQEVLRMTCGVDGTVYKKHPTFSDIMSEKVNELCAGADVAVNFALSYDGSGKGAALITAVAQRAINAEQ</sequence>
<dbReference type="UniPathway" id="UPA00109">
    <property type="reaction ID" value="UER00180"/>
</dbReference>
<dbReference type="Pfam" id="PF00349">
    <property type="entry name" value="Hexokinase_1"/>
    <property type="match status" value="1"/>
</dbReference>
<evidence type="ECO:0000256" key="12">
    <source>
        <dbReference type="RuleBase" id="RU362007"/>
    </source>
</evidence>
<evidence type="ECO:0000256" key="11">
    <source>
        <dbReference type="ARBA" id="ARBA00048160"/>
    </source>
</evidence>
<dbReference type="GO" id="GO:0005739">
    <property type="term" value="C:mitochondrion"/>
    <property type="evidence" value="ECO:0007669"/>
    <property type="project" value="TreeGrafter"/>
</dbReference>
<keyword evidence="16" id="KW-1185">Reference proteome</keyword>
<evidence type="ECO:0000256" key="9">
    <source>
        <dbReference type="ARBA" id="ARBA00044613"/>
    </source>
</evidence>
<evidence type="ECO:0000259" key="13">
    <source>
        <dbReference type="Pfam" id="PF00349"/>
    </source>
</evidence>
<dbReference type="Ensembl" id="ENSCSAVT00000001138.1">
    <property type="protein sequence ID" value="ENSCSAVP00000001125.1"/>
    <property type="gene ID" value="ENSCSAVG00000000629.1"/>
</dbReference>
<evidence type="ECO:0000256" key="8">
    <source>
        <dbReference type="ARBA" id="ARBA00023152"/>
    </source>
</evidence>
<dbReference type="UniPathway" id="UPA00242"/>
<name>H2Y727_CIOSA</name>
<dbReference type="PANTHER" id="PTHR19443:SF16">
    <property type="entry name" value="HEXOKINASE TYPE 1-RELATED"/>
    <property type="match status" value="1"/>
</dbReference>
<proteinExistence type="inferred from homology"/>
<protein>
    <recommendedName>
        <fullName evidence="12">Phosphotransferase</fullName>
        <ecNumber evidence="12">2.7.1.-</ecNumber>
    </recommendedName>
</protein>
<comment type="catalytic activity">
    <reaction evidence="11">
        <text>D-glucose + ATP = D-glucose 6-phosphate + ADP + H(+)</text>
        <dbReference type="Rhea" id="RHEA:17825"/>
        <dbReference type="ChEBI" id="CHEBI:4167"/>
        <dbReference type="ChEBI" id="CHEBI:15378"/>
        <dbReference type="ChEBI" id="CHEBI:30616"/>
        <dbReference type="ChEBI" id="CHEBI:61548"/>
        <dbReference type="ChEBI" id="CHEBI:456216"/>
        <dbReference type="EC" id="2.7.1.1"/>
    </reaction>
    <physiologicalReaction direction="left-to-right" evidence="11">
        <dbReference type="Rhea" id="RHEA:17826"/>
    </physiologicalReaction>
</comment>
<dbReference type="PROSITE" id="PS00378">
    <property type="entry name" value="HEXOKINASE_1"/>
    <property type="match status" value="1"/>
</dbReference>
<dbReference type="InterPro" id="IPR001312">
    <property type="entry name" value="Hexokinase"/>
</dbReference>
<dbReference type="PANTHER" id="PTHR19443">
    <property type="entry name" value="HEXOKINASE"/>
    <property type="match status" value="1"/>
</dbReference>
<evidence type="ECO:0000256" key="7">
    <source>
        <dbReference type="ARBA" id="ARBA00022840"/>
    </source>
</evidence>
<dbReference type="GeneTree" id="ENSGT00950000182787"/>
<evidence type="ECO:0000313" key="16">
    <source>
        <dbReference type="Proteomes" id="UP000007875"/>
    </source>
</evidence>
<dbReference type="InterPro" id="IPR043129">
    <property type="entry name" value="ATPase_NBD"/>
</dbReference>
<evidence type="ECO:0000313" key="15">
    <source>
        <dbReference type="Ensembl" id="ENSCSAVP00000001125.1"/>
    </source>
</evidence>
<dbReference type="GO" id="GO:0004340">
    <property type="term" value="F:glucokinase activity"/>
    <property type="evidence" value="ECO:0007669"/>
    <property type="project" value="TreeGrafter"/>
</dbReference>
<evidence type="ECO:0000256" key="1">
    <source>
        <dbReference type="ARBA" id="ARBA00004888"/>
    </source>
</evidence>
<dbReference type="AlphaFoldDB" id="H2Y727"/>
<dbReference type="GO" id="GO:0008865">
    <property type="term" value="F:fructokinase activity"/>
    <property type="evidence" value="ECO:0007669"/>
    <property type="project" value="TreeGrafter"/>
</dbReference>
<evidence type="ECO:0000256" key="10">
    <source>
        <dbReference type="ARBA" id="ARBA00047905"/>
    </source>
</evidence>
<comment type="catalytic activity">
    <reaction evidence="9">
        <text>a D-hexose + ATP = a D-hexose 6-phosphate + ADP + H(+)</text>
        <dbReference type="Rhea" id="RHEA:22740"/>
        <dbReference type="ChEBI" id="CHEBI:4194"/>
        <dbReference type="ChEBI" id="CHEBI:15378"/>
        <dbReference type="ChEBI" id="CHEBI:30616"/>
        <dbReference type="ChEBI" id="CHEBI:229467"/>
        <dbReference type="ChEBI" id="CHEBI:456216"/>
        <dbReference type="EC" id="2.7.1.1"/>
    </reaction>
    <physiologicalReaction direction="left-to-right" evidence="9">
        <dbReference type="Rhea" id="RHEA:22741"/>
    </physiologicalReaction>
</comment>
<dbReference type="PRINTS" id="PR00475">
    <property type="entry name" value="HEXOKINASE"/>
</dbReference>
<dbReference type="SUPFAM" id="SSF53067">
    <property type="entry name" value="Actin-like ATPase domain"/>
    <property type="match status" value="2"/>
</dbReference>
<dbReference type="EC" id="2.7.1.-" evidence="12"/>
<evidence type="ECO:0000259" key="14">
    <source>
        <dbReference type="Pfam" id="PF03727"/>
    </source>
</evidence>
<keyword evidence="4 12" id="KW-0808">Transferase</keyword>
<dbReference type="InterPro" id="IPR019807">
    <property type="entry name" value="Hexokinase_BS"/>
</dbReference>
<organism evidence="15 16">
    <name type="scientific">Ciona savignyi</name>
    <name type="common">Pacific transparent sea squirt</name>
    <dbReference type="NCBI Taxonomy" id="51511"/>
    <lineage>
        <taxon>Eukaryota</taxon>
        <taxon>Metazoa</taxon>
        <taxon>Chordata</taxon>
        <taxon>Tunicata</taxon>
        <taxon>Ascidiacea</taxon>
        <taxon>Phlebobranchia</taxon>
        <taxon>Cionidae</taxon>
        <taxon>Ciona</taxon>
    </lineage>
</organism>
<dbReference type="FunFam" id="3.40.367.20:FF:000001">
    <property type="entry name" value="Hexokinase 1"/>
    <property type="match status" value="1"/>
</dbReference>
<dbReference type="Proteomes" id="UP000007875">
    <property type="component" value="Unassembled WGS sequence"/>
</dbReference>
<evidence type="ECO:0000256" key="4">
    <source>
        <dbReference type="ARBA" id="ARBA00022679"/>
    </source>
</evidence>
<dbReference type="Gene3D" id="3.30.420.40">
    <property type="match status" value="1"/>
</dbReference>
<accession>H2Y727</accession>
<dbReference type="CDD" id="cd24019">
    <property type="entry name" value="ASKHA_NBD_HK_meta"/>
    <property type="match status" value="1"/>
</dbReference>
<dbReference type="InterPro" id="IPR022673">
    <property type="entry name" value="Hexokinase_C"/>
</dbReference>
<keyword evidence="5 12" id="KW-0547">Nucleotide-binding</keyword>
<dbReference type="GO" id="GO:0001678">
    <property type="term" value="P:intracellular glucose homeostasis"/>
    <property type="evidence" value="ECO:0007669"/>
    <property type="project" value="InterPro"/>
</dbReference>
<dbReference type="Gene3D" id="3.40.367.20">
    <property type="match status" value="1"/>
</dbReference>
<dbReference type="GO" id="GO:0005829">
    <property type="term" value="C:cytosol"/>
    <property type="evidence" value="ECO:0007669"/>
    <property type="project" value="TreeGrafter"/>
</dbReference>